<protein>
    <recommendedName>
        <fullName evidence="5">Optineurin</fullName>
    </recommendedName>
</protein>
<comment type="caution">
    <text evidence="3">The sequence shown here is derived from an EMBL/GenBank/DDBJ whole genome shotgun (WGS) entry which is preliminary data.</text>
</comment>
<dbReference type="GO" id="GO:0043122">
    <property type="term" value="P:regulation of canonical NF-kappaB signal transduction"/>
    <property type="evidence" value="ECO:0007669"/>
    <property type="project" value="TreeGrafter"/>
</dbReference>
<dbReference type="GO" id="GO:0005737">
    <property type="term" value="C:cytoplasm"/>
    <property type="evidence" value="ECO:0007669"/>
    <property type="project" value="TreeGrafter"/>
</dbReference>
<dbReference type="Gene3D" id="1.20.5.990">
    <property type="entry name" value="Nemo cc2-lz domain - 1d5 darpin complex"/>
    <property type="match status" value="1"/>
</dbReference>
<keyword evidence="1" id="KW-0175">Coiled coil</keyword>
<dbReference type="InterPro" id="IPR051301">
    <property type="entry name" value="Optineurin/NFkB_EssMod"/>
</dbReference>
<evidence type="ECO:0000313" key="4">
    <source>
        <dbReference type="Proteomes" id="UP001431783"/>
    </source>
</evidence>
<feature type="region of interest" description="Disordered" evidence="2">
    <location>
        <begin position="9"/>
        <end position="31"/>
    </location>
</feature>
<feature type="coiled-coil region" evidence="1">
    <location>
        <begin position="251"/>
        <end position="441"/>
    </location>
</feature>
<organism evidence="3 4">
    <name type="scientific">Henosepilachna vigintioctopunctata</name>
    <dbReference type="NCBI Taxonomy" id="420089"/>
    <lineage>
        <taxon>Eukaryota</taxon>
        <taxon>Metazoa</taxon>
        <taxon>Ecdysozoa</taxon>
        <taxon>Arthropoda</taxon>
        <taxon>Hexapoda</taxon>
        <taxon>Insecta</taxon>
        <taxon>Pterygota</taxon>
        <taxon>Neoptera</taxon>
        <taxon>Endopterygota</taxon>
        <taxon>Coleoptera</taxon>
        <taxon>Polyphaga</taxon>
        <taxon>Cucujiformia</taxon>
        <taxon>Coccinelloidea</taxon>
        <taxon>Coccinellidae</taxon>
        <taxon>Epilachninae</taxon>
        <taxon>Epilachnini</taxon>
        <taxon>Henosepilachna</taxon>
    </lineage>
</organism>
<dbReference type="Proteomes" id="UP001431783">
    <property type="component" value="Unassembled WGS sequence"/>
</dbReference>
<reference evidence="3 4" key="1">
    <citation type="submission" date="2023-03" db="EMBL/GenBank/DDBJ databases">
        <title>Genome insight into feeding habits of ladybird beetles.</title>
        <authorList>
            <person name="Li H.-S."/>
            <person name="Huang Y.-H."/>
            <person name="Pang H."/>
        </authorList>
    </citation>
    <scope>NUCLEOTIDE SEQUENCE [LARGE SCALE GENOMIC DNA]</scope>
    <source>
        <strain evidence="3">SYSU_2023b</strain>
        <tissue evidence="3">Whole body</tissue>
    </source>
</reference>
<proteinExistence type="predicted"/>
<keyword evidence="4" id="KW-1185">Reference proteome</keyword>
<dbReference type="EMBL" id="JARQZJ010000065">
    <property type="protein sequence ID" value="KAK9880526.1"/>
    <property type="molecule type" value="Genomic_DNA"/>
</dbReference>
<dbReference type="PANTHER" id="PTHR31553">
    <property type="entry name" value="NF-KAPPA-B ESSENTIAL MODULATOR"/>
    <property type="match status" value="1"/>
</dbReference>
<dbReference type="PANTHER" id="PTHR31553:SF1">
    <property type="entry name" value="NF-KAPPA-B ESSENTIAL MODULATOR"/>
    <property type="match status" value="1"/>
</dbReference>
<sequence length="500" mass="57351">MFGILGKFYPMSGGSPQLPEDPSPMPTMGSDDEESFVLLCNSYAPELDLTFKDLDIEPVQSGPIEEGKKLITMELSQLENSSLPDVPQETMKTSEPKSTVTSILSEKSREELSDMIEHLLTRNIYFKDTLTANYAAMEAQYKKIMEWKEEVYNTYQDHKKKFADAKEFIAKLKSEKDILTFELEKSKEIRGMEQAELLRLKAELAEKVCLPKNCDTAGSSRDNVTKDQDLAHTSRLYEDMNKKLDQCEKWLKLSDLRHARLTSENEELKEKLSSLENNEETVAELEEEVEKKDEIIEMLEQKLLQREQSSAYDMNNLRDQISKLETQLSSAAHLQEDLNNLRKQLMSAQASITSLHQMNGSLVAQLSVEKRRVQELTELESIRDDYLVLQQQLQVYKADFDTEKNTKDALQAEKEQIIQDFLQLQKRNSELNDELAIMRENGFVLTGTELSNQGSTSNTSSARPQQLKKFYYCPVCQFGFQGLTALENHVDRCMELTSSF</sequence>
<evidence type="ECO:0000313" key="3">
    <source>
        <dbReference type="EMBL" id="KAK9880526.1"/>
    </source>
</evidence>
<dbReference type="Gene3D" id="1.20.5.390">
    <property type="entry name" value="L1 transposable element, trimerization domain"/>
    <property type="match status" value="1"/>
</dbReference>
<accession>A0AAW1UA60</accession>
<dbReference type="GO" id="GO:0005634">
    <property type="term" value="C:nucleus"/>
    <property type="evidence" value="ECO:0007669"/>
    <property type="project" value="TreeGrafter"/>
</dbReference>
<gene>
    <name evidence="3" type="ORF">WA026_011765</name>
</gene>
<evidence type="ECO:0008006" key="5">
    <source>
        <dbReference type="Google" id="ProtNLM"/>
    </source>
</evidence>
<dbReference type="GO" id="GO:0070530">
    <property type="term" value="F:K63-linked polyubiquitin modification-dependent protein binding"/>
    <property type="evidence" value="ECO:0007669"/>
    <property type="project" value="TreeGrafter"/>
</dbReference>
<dbReference type="AlphaFoldDB" id="A0AAW1UA60"/>
<evidence type="ECO:0000256" key="1">
    <source>
        <dbReference type="SAM" id="Coils"/>
    </source>
</evidence>
<name>A0AAW1UA60_9CUCU</name>
<evidence type="ECO:0000256" key="2">
    <source>
        <dbReference type="SAM" id="MobiDB-lite"/>
    </source>
</evidence>